<protein>
    <recommendedName>
        <fullName evidence="1">DUF7600 domain-containing protein</fullName>
    </recommendedName>
</protein>
<organism evidence="2 3">
    <name type="scientific">Colletotrichum sidae</name>
    <dbReference type="NCBI Taxonomy" id="1347389"/>
    <lineage>
        <taxon>Eukaryota</taxon>
        <taxon>Fungi</taxon>
        <taxon>Dikarya</taxon>
        <taxon>Ascomycota</taxon>
        <taxon>Pezizomycotina</taxon>
        <taxon>Sordariomycetes</taxon>
        <taxon>Hypocreomycetidae</taxon>
        <taxon>Glomerellales</taxon>
        <taxon>Glomerellaceae</taxon>
        <taxon>Colletotrichum</taxon>
        <taxon>Colletotrichum orbiculare species complex</taxon>
    </lineage>
</organism>
<reference evidence="2 3" key="1">
    <citation type="submission" date="2018-11" db="EMBL/GenBank/DDBJ databases">
        <title>Genome sequence and assembly of Colletotrichum sidae.</title>
        <authorList>
            <person name="Gan P."/>
            <person name="Shirasu K."/>
        </authorList>
    </citation>
    <scope>NUCLEOTIDE SEQUENCE [LARGE SCALE GENOMIC DNA]</scope>
    <source>
        <strain evidence="2 3">CBS 518.97</strain>
    </source>
</reference>
<sequence>MSPRLCACTLCGCHVFELSGISWKNQFRGVVSSPNGVFLTGVGVYDDPGRGAFIAPADPNVRWDDTIYDSPEEDQFGAMRQGEVNGKHGFIFHEACWCVLAKAFHPRPVPKTRLYDVCNSLPFPMNGTSLSWGHDYDGPVAVDNEHHFPWEDRYADQDYAEPYPAFTENPYDVSEAETVLTEAVESPPNRILAAPASKQQSQDLFHTLPRELRWLVAMYLPTHDALNLRLASPVFWDIFDSQQFWASRFAGDSERSWLFEARNNTQFRDWRWLYRRTSDARIGLGLQNRVRVWKLAQRIVDMLDFRWVDTGATSSAIPDTSRSIHVSGDLWEKPGDVAWSSVGRGCRLFKKFSVAIPENLSRLSVSSVPMGDGEYIAGLKLTTAEGEVRQVGYWGEIERAIEVSSIYGFNAAVGSRGIQALQCVAKDGGIQHWLGGPEGSPKTRRLGTNGRVTDLEVGFDGCKIVHLAVYRQLFPPAEQENRLRNSGLWYPEIPASTLCLNEDSFLPRDHYTDGYKPLFWTSFGGPGGIYLRNLTELSVTWGGGGIRRIDFVHNTSVPREHGTFGCQPPEDWAKNIKFSIDGPGGEFIDTIDVFQHYPEEGYPWMLEEGILVALKVFTNRDRSCLFSLHAQPPGSQVRRIAVAQGTVITGFYGCQRSHDGSGITALGVISEVPG</sequence>
<dbReference type="InterPro" id="IPR056021">
    <property type="entry name" value="DUF7600"/>
</dbReference>
<dbReference type="SUPFAM" id="SSF51101">
    <property type="entry name" value="Mannose-binding lectins"/>
    <property type="match status" value="1"/>
</dbReference>
<evidence type="ECO:0000313" key="3">
    <source>
        <dbReference type="Proteomes" id="UP000295604"/>
    </source>
</evidence>
<comment type="caution">
    <text evidence="2">The sequence shown here is derived from an EMBL/GenBank/DDBJ whole genome shotgun (WGS) entry which is preliminary data.</text>
</comment>
<name>A0A4R8PET2_9PEZI</name>
<dbReference type="SUPFAM" id="SSF81383">
    <property type="entry name" value="F-box domain"/>
    <property type="match status" value="1"/>
</dbReference>
<gene>
    <name evidence="2" type="ORF">C8034_v012152</name>
</gene>
<accession>A0A4R8PET2</accession>
<dbReference type="Proteomes" id="UP000295604">
    <property type="component" value="Unassembled WGS sequence"/>
</dbReference>
<feature type="domain" description="DUF7600" evidence="1">
    <location>
        <begin position="336"/>
        <end position="471"/>
    </location>
</feature>
<dbReference type="InterPro" id="IPR036404">
    <property type="entry name" value="Jacalin-like_lectin_dom_sf"/>
</dbReference>
<proteinExistence type="predicted"/>
<keyword evidence="3" id="KW-1185">Reference proteome</keyword>
<dbReference type="Pfam" id="PF24539">
    <property type="entry name" value="DUF7600"/>
    <property type="match status" value="1"/>
</dbReference>
<dbReference type="EMBL" id="QAPF01014821">
    <property type="protein sequence ID" value="TDZ10344.1"/>
    <property type="molecule type" value="Genomic_DNA"/>
</dbReference>
<evidence type="ECO:0000259" key="1">
    <source>
        <dbReference type="Pfam" id="PF24539"/>
    </source>
</evidence>
<evidence type="ECO:0000313" key="2">
    <source>
        <dbReference type="EMBL" id="TDZ10344.1"/>
    </source>
</evidence>
<dbReference type="AlphaFoldDB" id="A0A4R8PET2"/>
<dbReference type="InterPro" id="IPR036047">
    <property type="entry name" value="F-box-like_dom_sf"/>
</dbReference>